<dbReference type="Proteomes" id="UP000184529">
    <property type="component" value="Unassembled WGS sequence"/>
</dbReference>
<accession>A0A1M6AEI1</accession>
<dbReference type="EMBL" id="FQZM01000003">
    <property type="protein sequence ID" value="SHI34875.1"/>
    <property type="molecule type" value="Genomic_DNA"/>
</dbReference>
<dbReference type="AlphaFoldDB" id="A0A1M6AEI1"/>
<dbReference type="STRING" id="1121432.SAMN02745219_00118"/>
<dbReference type="RefSeq" id="WP_072866821.1">
    <property type="nucleotide sequence ID" value="NZ_FQZM01000003.1"/>
</dbReference>
<feature type="region of interest" description="Disordered" evidence="1">
    <location>
        <begin position="83"/>
        <end position="102"/>
    </location>
</feature>
<evidence type="ECO:0000313" key="2">
    <source>
        <dbReference type="EMBL" id="SHI34875.1"/>
    </source>
</evidence>
<evidence type="ECO:0000256" key="1">
    <source>
        <dbReference type="SAM" id="MobiDB-lite"/>
    </source>
</evidence>
<evidence type="ECO:0000313" key="3">
    <source>
        <dbReference type="Proteomes" id="UP000184529"/>
    </source>
</evidence>
<protein>
    <submittedName>
        <fullName evidence="2">Pilus assembly protein CpaF</fullName>
    </submittedName>
</protein>
<gene>
    <name evidence="2" type="ORF">SAMN02745219_00118</name>
</gene>
<proteinExistence type="predicted"/>
<sequence>MSLFARFEQKNRRTFEPGGAIQVNKSIQPARQASSAPPKDPFQNLKIDLHKKVIAELADLPQEKRDRRESVAERIGDLVGRLIDESGQHVSRSDRQRKGGGR</sequence>
<name>A0A1M6AEI1_9FIRM</name>
<reference evidence="3" key="1">
    <citation type="submission" date="2016-11" db="EMBL/GenBank/DDBJ databases">
        <authorList>
            <person name="Varghese N."/>
            <person name="Submissions S."/>
        </authorList>
    </citation>
    <scope>NUCLEOTIDE SEQUENCE [LARGE SCALE GENOMIC DNA]</scope>
    <source>
        <strain evidence="3">DSM 16057</strain>
    </source>
</reference>
<organism evidence="2 3">
    <name type="scientific">Desulfofundulus thermosubterraneus DSM 16057</name>
    <dbReference type="NCBI Taxonomy" id="1121432"/>
    <lineage>
        <taxon>Bacteria</taxon>
        <taxon>Bacillati</taxon>
        <taxon>Bacillota</taxon>
        <taxon>Clostridia</taxon>
        <taxon>Eubacteriales</taxon>
        <taxon>Peptococcaceae</taxon>
        <taxon>Desulfofundulus</taxon>
    </lineage>
</organism>
<keyword evidence="3" id="KW-1185">Reference proteome</keyword>